<accession>A0A7V7RNM1</accession>
<feature type="transmembrane region" description="Helical" evidence="3">
    <location>
        <begin position="12"/>
        <end position="36"/>
    </location>
</feature>
<evidence type="ECO:0000256" key="3">
    <source>
        <dbReference type="SAM" id="Phobius"/>
    </source>
</evidence>
<comment type="subcellular location">
    <subcellularLocation>
        <location evidence="1">Cell surface</location>
    </subcellularLocation>
</comment>
<keyword evidence="5" id="KW-1185">Reference proteome</keyword>
<dbReference type="InterPro" id="IPR012902">
    <property type="entry name" value="N_methyl_site"/>
</dbReference>
<evidence type="ECO:0000256" key="1">
    <source>
        <dbReference type="ARBA" id="ARBA00004241"/>
    </source>
</evidence>
<sequence>MNCKKILSSTKGLTLIEVLASLTILSIVLIGIMSFFTQAFSYTNKNETKTAAVNVARNALMYVENQSFIEMREKFSSSNSTNQNEELRIYICKNPDGSEQYNLFWKGETQRADCSSITVNNIKYDVRITSNYSSEYKENHEDYFVPLKAVVTWNDGDTQKSTEVEGAIQSEDIR</sequence>
<dbReference type="Proteomes" id="UP000441354">
    <property type="component" value="Unassembled WGS sequence"/>
</dbReference>
<dbReference type="OrthoDB" id="2456766at2"/>
<dbReference type="NCBIfam" id="TIGR02532">
    <property type="entry name" value="IV_pilin_GFxxxE"/>
    <property type="match status" value="1"/>
</dbReference>
<protein>
    <submittedName>
        <fullName evidence="4">Type II secretion system protein</fullName>
    </submittedName>
</protein>
<keyword evidence="3" id="KW-1133">Transmembrane helix</keyword>
<proteinExistence type="predicted"/>
<evidence type="ECO:0000313" key="4">
    <source>
        <dbReference type="EMBL" id="KAB2334094.1"/>
    </source>
</evidence>
<gene>
    <name evidence="4" type="ORF">F7732_08435</name>
</gene>
<organism evidence="4 5">
    <name type="scientific">Bacillus mesophilum</name>
    <dbReference type="NCBI Taxonomy" id="1071718"/>
    <lineage>
        <taxon>Bacteria</taxon>
        <taxon>Bacillati</taxon>
        <taxon>Bacillota</taxon>
        <taxon>Bacilli</taxon>
        <taxon>Bacillales</taxon>
        <taxon>Bacillaceae</taxon>
        <taxon>Bacillus</taxon>
    </lineage>
</organism>
<keyword evidence="2" id="KW-0178">Competence</keyword>
<dbReference type="AlphaFoldDB" id="A0A7V7RNM1"/>
<reference evidence="4 5" key="1">
    <citation type="journal article" date="2014" name="Arch. Microbiol.">
        <title>Bacillus mesophilum sp. nov., strain IITR-54T, a novel 4-chlorobiphenyl dechlorinating bacterium.</title>
        <authorList>
            <person name="Manickam N."/>
            <person name="Singh N.K."/>
            <person name="Bajaj A."/>
            <person name="Kumar R.M."/>
            <person name="Kaur G."/>
            <person name="Kaur N."/>
            <person name="Bala M."/>
            <person name="Kumar A."/>
            <person name="Mayilraj S."/>
        </authorList>
    </citation>
    <scope>NUCLEOTIDE SEQUENCE [LARGE SCALE GENOMIC DNA]</scope>
    <source>
        <strain evidence="4 5">IITR-54</strain>
    </source>
</reference>
<keyword evidence="3" id="KW-0472">Membrane</keyword>
<evidence type="ECO:0000256" key="2">
    <source>
        <dbReference type="ARBA" id="ARBA00023287"/>
    </source>
</evidence>
<evidence type="ECO:0000313" key="5">
    <source>
        <dbReference type="Proteomes" id="UP000441354"/>
    </source>
</evidence>
<dbReference type="GO" id="GO:0030420">
    <property type="term" value="P:establishment of competence for transformation"/>
    <property type="evidence" value="ECO:0007669"/>
    <property type="project" value="UniProtKB-KW"/>
</dbReference>
<comment type="caution">
    <text evidence="4">The sequence shown here is derived from an EMBL/GenBank/DDBJ whole genome shotgun (WGS) entry which is preliminary data.</text>
</comment>
<dbReference type="PROSITE" id="PS00409">
    <property type="entry name" value="PROKAR_NTER_METHYL"/>
    <property type="match status" value="1"/>
</dbReference>
<dbReference type="Pfam" id="PF07963">
    <property type="entry name" value="N_methyl"/>
    <property type="match status" value="1"/>
</dbReference>
<dbReference type="RefSeq" id="WP_151573435.1">
    <property type="nucleotide sequence ID" value="NZ_WBOT01000002.1"/>
</dbReference>
<dbReference type="GO" id="GO:0009986">
    <property type="term" value="C:cell surface"/>
    <property type="evidence" value="ECO:0007669"/>
    <property type="project" value="UniProtKB-SubCell"/>
</dbReference>
<keyword evidence="3" id="KW-0812">Transmembrane</keyword>
<dbReference type="EMBL" id="WBOT01000002">
    <property type="protein sequence ID" value="KAB2334094.1"/>
    <property type="molecule type" value="Genomic_DNA"/>
</dbReference>
<name>A0A7V7RNM1_9BACI</name>